<dbReference type="AlphaFoldDB" id="A0A9X6RMV2"/>
<evidence type="ECO:0000313" key="1">
    <source>
        <dbReference type="EMBL" id="OWA53794.1"/>
    </source>
</evidence>
<organism evidence="1 2">
    <name type="scientific">Hypsibius exemplaris</name>
    <name type="common">Freshwater tardigrade</name>
    <dbReference type="NCBI Taxonomy" id="2072580"/>
    <lineage>
        <taxon>Eukaryota</taxon>
        <taxon>Metazoa</taxon>
        <taxon>Ecdysozoa</taxon>
        <taxon>Tardigrada</taxon>
        <taxon>Eutardigrada</taxon>
        <taxon>Parachela</taxon>
        <taxon>Hypsibioidea</taxon>
        <taxon>Hypsibiidae</taxon>
        <taxon>Hypsibius</taxon>
    </lineage>
</organism>
<proteinExistence type="predicted"/>
<gene>
    <name evidence="1" type="ORF">BV898_18215</name>
</gene>
<evidence type="ECO:0000313" key="2">
    <source>
        <dbReference type="Proteomes" id="UP000192578"/>
    </source>
</evidence>
<protein>
    <submittedName>
        <fullName evidence="1">Uncharacterized protein</fullName>
    </submittedName>
</protein>
<comment type="caution">
    <text evidence="1">The sequence shown here is derived from an EMBL/GenBank/DDBJ whole genome shotgun (WGS) entry which is preliminary data.</text>
</comment>
<reference evidence="2" key="1">
    <citation type="submission" date="2017-01" db="EMBL/GenBank/DDBJ databases">
        <title>Comparative genomics of anhydrobiosis in the tardigrade Hypsibius dujardini.</title>
        <authorList>
            <person name="Yoshida Y."/>
            <person name="Koutsovoulos G."/>
            <person name="Laetsch D."/>
            <person name="Stevens L."/>
            <person name="Kumar S."/>
            <person name="Horikawa D."/>
            <person name="Ishino K."/>
            <person name="Komine S."/>
            <person name="Tomita M."/>
            <person name="Blaxter M."/>
            <person name="Arakawa K."/>
        </authorList>
    </citation>
    <scope>NUCLEOTIDE SEQUENCE [LARGE SCALE GENOMIC DNA]</scope>
    <source>
        <strain evidence="2">Z151</strain>
    </source>
</reference>
<dbReference type="Proteomes" id="UP000192578">
    <property type="component" value="Unassembled WGS sequence"/>
</dbReference>
<accession>A0A9X6RMV2</accession>
<sequence length="173" mass="19175">MWMRPVTERLEKKIRIEIAYGDIVEFDCSSVNQAGFYADPNYGCQVFHRCDINGRLSTSLLCVSLIFNQITLVRLVLQRRLLPVFAVLRLLQRSLYHKDWKLFDETAAAGEWEVTTDATEATTVITSTTESATFSHGLSHTHSVTDPTVSATSTLSSVATTASDAEVPTTTVV</sequence>
<name>A0A9X6RMV2_HYPEX</name>
<keyword evidence="2" id="KW-1185">Reference proteome</keyword>
<dbReference type="EMBL" id="MTYJ01000346">
    <property type="protein sequence ID" value="OWA53794.1"/>
    <property type="molecule type" value="Genomic_DNA"/>
</dbReference>